<dbReference type="InterPro" id="IPR036770">
    <property type="entry name" value="Ankyrin_rpt-contain_sf"/>
</dbReference>
<dbReference type="Proteomes" id="UP000011958">
    <property type="component" value="Unassembled WGS sequence"/>
</dbReference>
<dbReference type="VEuPathDB" id="FungiDB:PNEG_02097"/>
<feature type="repeat" description="ANK" evidence="3">
    <location>
        <begin position="34"/>
        <end position="67"/>
    </location>
</feature>
<dbReference type="GO" id="GO:0070682">
    <property type="term" value="P:proteasome regulatory particle assembly"/>
    <property type="evidence" value="ECO:0007669"/>
    <property type="project" value="EnsemblFungi"/>
</dbReference>
<comment type="caution">
    <text evidence="4">The sequence shown here is derived from an EMBL/GenBank/DDBJ whole genome shotgun (WGS) entry which is preliminary data.</text>
</comment>
<dbReference type="GO" id="GO:0044183">
    <property type="term" value="F:protein folding chaperone"/>
    <property type="evidence" value="ECO:0007669"/>
    <property type="project" value="EnsemblFungi"/>
</dbReference>
<evidence type="ECO:0000256" key="1">
    <source>
        <dbReference type="ARBA" id="ARBA00022737"/>
    </source>
</evidence>
<dbReference type="GO" id="GO:0085020">
    <property type="term" value="P:protein K6-linked ubiquitination"/>
    <property type="evidence" value="ECO:0007669"/>
    <property type="project" value="TreeGrafter"/>
</dbReference>
<keyword evidence="2 3" id="KW-0040">ANK repeat</keyword>
<feature type="repeat" description="ANK" evidence="3">
    <location>
        <begin position="168"/>
        <end position="200"/>
    </location>
</feature>
<dbReference type="OMA" id="WAVAYNR"/>
<dbReference type="GeneID" id="19895791"/>
<evidence type="ECO:0000256" key="3">
    <source>
        <dbReference type="PROSITE-ProRule" id="PRU00023"/>
    </source>
</evidence>
<accession>M7PGC9</accession>
<dbReference type="OrthoDB" id="539213at2759"/>
<feature type="repeat" description="ANK" evidence="3">
    <location>
        <begin position="135"/>
        <end position="167"/>
    </location>
</feature>
<keyword evidence="1" id="KW-0677">Repeat</keyword>
<dbReference type="PROSITE" id="PS50297">
    <property type="entry name" value="ANK_REP_REGION"/>
    <property type="match status" value="1"/>
</dbReference>
<protein>
    <submittedName>
        <fullName evidence="4">Uncharacterized protein</fullName>
    </submittedName>
</protein>
<dbReference type="Pfam" id="PF12796">
    <property type="entry name" value="Ank_2"/>
    <property type="match status" value="3"/>
</dbReference>
<gene>
    <name evidence="4" type="ORF">PNEG_02097</name>
</gene>
<dbReference type="eggNOG" id="KOG4412">
    <property type="taxonomic scope" value="Eukaryota"/>
</dbReference>
<dbReference type="PRINTS" id="PR01415">
    <property type="entry name" value="ANKYRIN"/>
</dbReference>
<dbReference type="SUPFAM" id="SSF48403">
    <property type="entry name" value="Ankyrin repeat"/>
    <property type="match status" value="1"/>
</dbReference>
<keyword evidence="5" id="KW-1185">Reference proteome</keyword>
<dbReference type="GO" id="GO:0005634">
    <property type="term" value="C:nucleus"/>
    <property type="evidence" value="ECO:0007669"/>
    <property type="project" value="EnsemblFungi"/>
</dbReference>
<dbReference type="STRING" id="1069680.M7PGC9"/>
<dbReference type="PANTHER" id="PTHR24171:SF8">
    <property type="entry name" value="BRCA1-ASSOCIATED RING DOMAIN PROTEIN 1"/>
    <property type="match status" value="1"/>
</dbReference>
<dbReference type="SMART" id="SM00248">
    <property type="entry name" value="ANK"/>
    <property type="match status" value="5"/>
</dbReference>
<dbReference type="InterPro" id="IPR002110">
    <property type="entry name" value="Ankyrin_rpt"/>
</dbReference>
<evidence type="ECO:0000256" key="2">
    <source>
        <dbReference type="ARBA" id="ARBA00023043"/>
    </source>
</evidence>
<dbReference type="GO" id="GO:1904855">
    <property type="term" value="F:proteasome regulatory particle binding"/>
    <property type="evidence" value="ECO:0007669"/>
    <property type="project" value="EnsemblFungi"/>
</dbReference>
<reference evidence="5" key="1">
    <citation type="journal article" date="2016" name="Nat. Commun.">
        <title>Genome analysis of three Pneumocystis species reveals adaptation mechanisms to life exclusively in mammalian hosts.</title>
        <authorList>
            <person name="Ma L."/>
            <person name="Chen Z."/>
            <person name="Huang D.W."/>
            <person name="Kutty G."/>
            <person name="Ishihara M."/>
            <person name="Wang H."/>
            <person name="Abouelleil A."/>
            <person name="Bishop L."/>
            <person name="Davey E."/>
            <person name="Deng R."/>
            <person name="Deng X."/>
            <person name="Fan L."/>
            <person name="Fantoni G."/>
            <person name="Fitzgerald M."/>
            <person name="Gogineni E."/>
            <person name="Goldberg J.M."/>
            <person name="Handley G."/>
            <person name="Hu X."/>
            <person name="Huber C."/>
            <person name="Jiao X."/>
            <person name="Jones K."/>
            <person name="Levin J.Z."/>
            <person name="Liu Y."/>
            <person name="Macdonald P."/>
            <person name="Melnikov A."/>
            <person name="Raley C."/>
            <person name="Sassi M."/>
            <person name="Sherman B.T."/>
            <person name="Song X."/>
            <person name="Sykes S."/>
            <person name="Tran B."/>
            <person name="Walsh L."/>
            <person name="Xia Y."/>
            <person name="Yang J."/>
            <person name="Young S."/>
            <person name="Zeng Q."/>
            <person name="Zheng X."/>
            <person name="Stephens R."/>
            <person name="Nusbaum C."/>
            <person name="Birren B.W."/>
            <person name="Azadi P."/>
            <person name="Lempicki R.A."/>
            <person name="Cuomo C.A."/>
            <person name="Kovacs J.A."/>
        </authorList>
    </citation>
    <scope>NUCLEOTIDE SEQUENCE [LARGE SCALE GENOMIC DNA]</scope>
    <source>
        <strain evidence="5">B123</strain>
    </source>
</reference>
<dbReference type="RefSeq" id="XP_007874077.1">
    <property type="nucleotide sequence ID" value="XM_007875886.1"/>
</dbReference>
<dbReference type="PANTHER" id="PTHR24171">
    <property type="entry name" value="ANKYRIN REPEAT DOMAIN-CONTAINING PROTEIN 39-RELATED"/>
    <property type="match status" value="1"/>
</dbReference>
<dbReference type="PROSITE" id="PS50088">
    <property type="entry name" value="ANK_REPEAT"/>
    <property type="match status" value="3"/>
</dbReference>
<dbReference type="GO" id="GO:0004842">
    <property type="term" value="F:ubiquitin-protein transferase activity"/>
    <property type="evidence" value="ECO:0007669"/>
    <property type="project" value="TreeGrafter"/>
</dbReference>
<evidence type="ECO:0000313" key="5">
    <source>
        <dbReference type="Proteomes" id="UP000011958"/>
    </source>
</evidence>
<dbReference type="EMBL" id="AFWA02000012">
    <property type="protein sequence ID" value="EMR09509.1"/>
    <property type="molecule type" value="Genomic_DNA"/>
</dbReference>
<dbReference type="AlphaFoldDB" id="M7PGC9"/>
<dbReference type="GO" id="GO:0005829">
    <property type="term" value="C:cytosol"/>
    <property type="evidence" value="ECO:0007669"/>
    <property type="project" value="EnsemblFungi"/>
</dbReference>
<evidence type="ECO:0000313" key="4">
    <source>
        <dbReference type="EMBL" id="EMR09509.1"/>
    </source>
</evidence>
<dbReference type="HOGENOM" id="CLU_000134_18_2_1"/>
<dbReference type="Gene3D" id="1.25.40.20">
    <property type="entry name" value="Ankyrin repeat-containing domain"/>
    <property type="match status" value="2"/>
</dbReference>
<proteinExistence type="predicted"/>
<name>M7PGC9_PNEMU</name>
<sequence>MEKNIHIACLNGNQDLINTLLFDDPSCINSRDQDQRTPLHWACVGSHTDIVFWLLERPDIDINAKDESWTALHISASLGNEAIVTKLLSLERCNVSIKNRGGQTALHYAVSKNHIKITERILKKAPFLVNEKDNQHQIALHRASAIGSVALICLLLSKGSSINALDIGGNTPLHHAFEECHPDAVIELLKQGADTSQKNNDNKTPIEVCGDIDVKKKVLINCKHEGIKLLV</sequence>
<organism evidence="4 5">
    <name type="scientific">Pneumocystis murina (strain B123)</name>
    <name type="common">Mouse pneumocystis pneumonia agent</name>
    <name type="synonym">Pneumocystis carinii f. sp. muris</name>
    <dbReference type="NCBI Taxonomy" id="1069680"/>
    <lineage>
        <taxon>Eukaryota</taxon>
        <taxon>Fungi</taxon>
        <taxon>Dikarya</taxon>
        <taxon>Ascomycota</taxon>
        <taxon>Taphrinomycotina</taxon>
        <taxon>Pneumocystomycetes</taxon>
        <taxon>Pneumocystaceae</taxon>
        <taxon>Pneumocystis</taxon>
    </lineage>
</organism>